<dbReference type="Proteomes" id="UP000054422">
    <property type="component" value="Unassembled WGS sequence"/>
</dbReference>
<name>A0A0A2SNF6_9GAMM</name>
<dbReference type="EMBL" id="JNCF01000085">
    <property type="protein sequence ID" value="KGP62277.1"/>
    <property type="molecule type" value="Genomic_DNA"/>
</dbReference>
<dbReference type="PROSITE" id="PS00818">
    <property type="entry name" value="DPS_1"/>
    <property type="match status" value="1"/>
</dbReference>
<dbReference type="OrthoDB" id="9797687at2"/>
<dbReference type="InterPro" id="IPR023188">
    <property type="entry name" value="DPS_DNA-bd_CS"/>
</dbReference>
<comment type="caution">
    <text evidence="4">The sequence shown here is derived from an EMBL/GenBank/DDBJ whole genome shotgun (WGS) entry which is preliminary data.</text>
</comment>
<dbReference type="PANTHER" id="PTHR42932:SF3">
    <property type="entry name" value="DNA PROTECTION DURING STARVATION PROTEIN"/>
    <property type="match status" value="1"/>
</dbReference>
<dbReference type="CDD" id="cd01043">
    <property type="entry name" value="DPS"/>
    <property type="match status" value="1"/>
</dbReference>
<evidence type="ECO:0000313" key="4">
    <source>
        <dbReference type="EMBL" id="KGP62277.1"/>
    </source>
</evidence>
<dbReference type="PRINTS" id="PR01346">
    <property type="entry name" value="HELNAPAPROT"/>
</dbReference>
<reference evidence="4 5" key="1">
    <citation type="submission" date="2014-05" db="EMBL/GenBank/DDBJ databases">
        <authorList>
            <person name="Rizzardi K."/>
            <person name="Winiecka-Krusnell J."/>
            <person name="Ramliden M."/>
            <person name="Alm E."/>
            <person name="Andersson S."/>
            <person name="Byfors S."/>
        </authorList>
    </citation>
    <scope>NUCLEOTIDE SEQUENCE [LARGE SCALE GENOMIC DNA]</scope>
    <source>
        <strain evidence="4 5">LEGN</strain>
    </source>
</reference>
<comment type="similarity">
    <text evidence="1 2">Belongs to the Dps family.</text>
</comment>
<evidence type="ECO:0000256" key="1">
    <source>
        <dbReference type="ARBA" id="ARBA00009497"/>
    </source>
</evidence>
<evidence type="ECO:0000313" key="5">
    <source>
        <dbReference type="Proteomes" id="UP000054422"/>
    </source>
</evidence>
<dbReference type="AlphaFoldDB" id="A0A0A2SNF6"/>
<dbReference type="STRING" id="1498499.EP47_01140"/>
<dbReference type="InterPro" id="IPR012347">
    <property type="entry name" value="Ferritin-like"/>
</dbReference>
<dbReference type="GO" id="GO:0008199">
    <property type="term" value="F:ferric iron binding"/>
    <property type="evidence" value="ECO:0007669"/>
    <property type="project" value="InterPro"/>
</dbReference>
<accession>A0A0A2SNF6</accession>
<evidence type="ECO:0000256" key="2">
    <source>
        <dbReference type="RuleBase" id="RU003875"/>
    </source>
</evidence>
<dbReference type="Pfam" id="PF00210">
    <property type="entry name" value="Ferritin"/>
    <property type="match status" value="1"/>
</dbReference>
<evidence type="ECO:0000259" key="3">
    <source>
        <dbReference type="Pfam" id="PF00210"/>
    </source>
</evidence>
<dbReference type="PANTHER" id="PTHR42932">
    <property type="entry name" value="GENERAL STRESS PROTEIN 20U"/>
    <property type="match status" value="1"/>
</dbReference>
<proteinExistence type="inferred from homology"/>
<organism evidence="4 5">
    <name type="scientific">Legionella norrlandica</name>
    <dbReference type="NCBI Taxonomy" id="1498499"/>
    <lineage>
        <taxon>Bacteria</taxon>
        <taxon>Pseudomonadati</taxon>
        <taxon>Pseudomonadota</taxon>
        <taxon>Gammaproteobacteria</taxon>
        <taxon>Legionellales</taxon>
        <taxon>Legionellaceae</taxon>
        <taxon>Legionella</taxon>
    </lineage>
</organism>
<dbReference type="RefSeq" id="WP_035891363.1">
    <property type="nucleotide sequence ID" value="NZ_JNCF01000085.1"/>
</dbReference>
<dbReference type="PIRSF" id="PIRSF005900">
    <property type="entry name" value="Dps"/>
    <property type="match status" value="1"/>
</dbReference>
<sequence>MSKVIKKLEVALADTYALYLKTQNYHWHVTGPQFKSLHELFEMQYKELAEAVDLIAERIRVMGHKAPATFTEFNQLKTIKDGDSGLSANDMIIELAKDNLSIVKDLNQAIKIAQENADEGTVTILSDRIAAHEKAHWMLEASKEKK</sequence>
<keyword evidence="5" id="KW-1185">Reference proteome</keyword>
<dbReference type="Gene3D" id="1.20.1260.10">
    <property type="match status" value="1"/>
</dbReference>
<feature type="domain" description="Ferritin/DPS" evidence="3">
    <location>
        <begin position="5"/>
        <end position="141"/>
    </location>
</feature>
<dbReference type="InterPro" id="IPR008331">
    <property type="entry name" value="Ferritin_DPS_dom"/>
</dbReference>
<protein>
    <recommendedName>
        <fullName evidence="3">Ferritin/DPS domain-containing protein</fullName>
    </recommendedName>
</protein>
<dbReference type="GO" id="GO:0016722">
    <property type="term" value="F:oxidoreductase activity, acting on metal ions"/>
    <property type="evidence" value="ECO:0007669"/>
    <property type="project" value="InterPro"/>
</dbReference>
<dbReference type="SUPFAM" id="SSF47240">
    <property type="entry name" value="Ferritin-like"/>
    <property type="match status" value="1"/>
</dbReference>
<dbReference type="InterPro" id="IPR009078">
    <property type="entry name" value="Ferritin-like_SF"/>
</dbReference>
<gene>
    <name evidence="4" type="ORF">EP47_01140</name>
</gene>
<dbReference type="InterPro" id="IPR002177">
    <property type="entry name" value="DPS_DNA-bd"/>
</dbReference>